<reference evidence="1" key="1">
    <citation type="journal article" date="2014" name="Front. Microbiol.">
        <title>High frequency of phylogenetically diverse reductive dehalogenase-homologous genes in deep subseafloor sedimentary metagenomes.</title>
        <authorList>
            <person name="Kawai M."/>
            <person name="Futagami T."/>
            <person name="Toyoda A."/>
            <person name="Takaki Y."/>
            <person name="Nishi S."/>
            <person name="Hori S."/>
            <person name="Arai W."/>
            <person name="Tsubouchi T."/>
            <person name="Morono Y."/>
            <person name="Uchiyama I."/>
            <person name="Ito T."/>
            <person name="Fujiyama A."/>
            <person name="Inagaki F."/>
            <person name="Takami H."/>
        </authorList>
    </citation>
    <scope>NUCLEOTIDE SEQUENCE</scope>
    <source>
        <strain evidence="1">Expedition CK06-06</strain>
    </source>
</reference>
<organism evidence="1">
    <name type="scientific">marine sediment metagenome</name>
    <dbReference type="NCBI Taxonomy" id="412755"/>
    <lineage>
        <taxon>unclassified sequences</taxon>
        <taxon>metagenomes</taxon>
        <taxon>ecological metagenomes</taxon>
    </lineage>
</organism>
<evidence type="ECO:0008006" key="2">
    <source>
        <dbReference type="Google" id="ProtNLM"/>
    </source>
</evidence>
<evidence type="ECO:0000313" key="1">
    <source>
        <dbReference type="EMBL" id="GAG49665.1"/>
    </source>
</evidence>
<gene>
    <name evidence="1" type="ORF">S01H1_78995</name>
</gene>
<name>X0Y1V1_9ZZZZ</name>
<dbReference type="EMBL" id="BARS01053212">
    <property type="protein sequence ID" value="GAG49665.1"/>
    <property type="molecule type" value="Genomic_DNA"/>
</dbReference>
<comment type="caution">
    <text evidence="1">The sequence shown here is derived from an EMBL/GenBank/DDBJ whole genome shotgun (WGS) entry which is preliminary data.</text>
</comment>
<dbReference type="AlphaFoldDB" id="X0Y1V1"/>
<protein>
    <recommendedName>
        <fullName evidence="2">NTP pyrophosphohydrolase MazG putative catalytic core domain-containing protein</fullName>
    </recommendedName>
</protein>
<proteinExistence type="predicted"/>
<accession>X0Y1V1</accession>
<sequence length="51" mass="5712">MIDNAKDKLEKIKVVAMDLYTEHCDSTPPELFGALLGIHELAELALKDLEE</sequence>